<dbReference type="CDD" id="cd13128">
    <property type="entry name" value="MATE_Wzx_like"/>
    <property type="match status" value="1"/>
</dbReference>
<evidence type="ECO:0000313" key="10">
    <source>
        <dbReference type="Proteomes" id="UP000187321"/>
    </source>
</evidence>
<evidence type="ECO:0000256" key="5">
    <source>
        <dbReference type="ARBA" id="ARBA00023136"/>
    </source>
</evidence>
<keyword evidence="2" id="KW-1003">Cell membrane</keyword>
<comment type="subcellular location">
    <subcellularLocation>
        <location evidence="1">Cell membrane</location>
        <topology evidence="1">Multi-pass membrane protein</topology>
    </subcellularLocation>
</comment>
<dbReference type="GeneID" id="30956052"/>
<feature type="transmembrane region" description="Helical" evidence="6">
    <location>
        <begin position="319"/>
        <end position="338"/>
    </location>
</feature>
<feature type="transmembrane region" description="Helical" evidence="6">
    <location>
        <begin position="7"/>
        <end position="30"/>
    </location>
</feature>
<evidence type="ECO:0000256" key="2">
    <source>
        <dbReference type="ARBA" id="ARBA00022475"/>
    </source>
</evidence>
<feature type="transmembrane region" description="Helical" evidence="6">
    <location>
        <begin position="444"/>
        <end position="466"/>
    </location>
</feature>
<dbReference type="OrthoDB" id="112053at2157"/>
<evidence type="ECO:0000256" key="6">
    <source>
        <dbReference type="SAM" id="Phobius"/>
    </source>
</evidence>
<feature type="transmembrane region" description="Helical" evidence="6">
    <location>
        <begin position="230"/>
        <end position="252"/>
    </location>
</feature>
<keyword evidence="4 6" id="KW-1133">Transmembrane helix</keyword>
<feature type="transmembrane region" description="Helical" evidence="6">
    <location>
        <begin position="358"/>
        <end position="377"/>
    </location>
</feature>
<name>A0A1N7C3B1_9EURY</name>
<dbReference type="PANTHER" id="PTHR30250">
    <property type="entry name" value="PST FAMILY PREDICTED COLANIC ACID TRANSPORTER"/>
    <property type="match status" value="1"/>
</dbReference>
<evidence type="ECO:0000313" key="7">
    <source>
        <dbReference type="EMBL" id="APX96719.1"/>
    </source>
</evidence>
<feature type="transmembrane region" description="Helical" evidence="6">
    <location>
        <begin position="74"/>
        <end position="96"/>
    </location>
</feature>
<dbReference type="InterPro" id="IPR002797">
    <property type="entry name" value="Polysacc_synth"/>
</dbReference>
<keyword evidence="3 6" id="KW-0812">Transmembrane</keyword>
<dbReference type="Pfam" id="PF01943">
    <property type="entry name" value="Polysacc_synt"/>
    <property type="match status" value="1"/>
</dbReference>
<feature type="transmembrane region" description="Helical" evidence="6">
    <location>
        <begin position="175"/>
        <end position="193"/>
    </location>
</feature>
<evidence type="ECO:0000256" key="3">
    <source>
        <dbReference type="ARBA" id="ARBA00022692"/>
    </source>
</evidence>
<keyword evidence="5 6" id="KW-0472">Membrane</keyword>
<evidence type="ECO:0000256" key="4">
    <source>
        <dbReference type="ARBA" id="ARBA00022989"/>
    </source>
</evidence>
<dbReference type="AlphaFoldDB" id="A0A1N7C3B1"/>
<dbReference type="GO" id="GO:0005886">
    <property type="term" value="C:plasma membrane"/>
    <property type="evidence" value="ECO:0007669"/>
    <property type="project" value="UniProtKB-SubCell"/>
</dbReference>
<protein>
    <submittedName>
        <fullName evidence="8">Membrane protein involved in the export of O-antigen and teichoic acid</fullName>
    </submittedName>
    <submittedName>
        <fullName evidence="7">Transporter</fullName>
    </submittedName>
</protein>
<dbReference type="PANTHER" id="PTHR30250:SF28">
    <property type="entry name" value="POLYSACCHARIDE BIOSYNTHESIS PROTEIN"/>
    <property type="match status" value="1"/>
</dbReference>
<organism evidence="8 9">
    <name type="scientific">Natronorubrum daqingense</name>
    <dbReference type="NCBI Taxonomy" id="588898"/>
    <lineage>
        <taxon>Archaea</taxon>
        <taxon>Methanobacteriati</taxon>
        <taxon>Methanobacteriota</taxon>
        <taxon>Stenosarchaea group</taxon>
        <taxon>Halobacteria</taxon>
        <taxon>Halobacteriales</taxon>
        <taxon>Natrialbaceae</taxon>
        <taxon>Natronorubrum</taxon>
    </lineage>
</organism>
<dbReference type="EMBL" id="FTNP01000002">
    <property type="protein sequence ID" value="SIR58086.1"/>
    <property type="molecule type" value="Genomic_DNA"/>
</dbReference>
<dbReference type="EMBL" id="CP019327">
    <property type="protein sequence ID" value="APX96719.1"/>
    <property type="molecule type" value="Genomic_DNA"/>
</dbReference>
<evidence type="ECO:0000313" key="8">
    <source>
        <dbReference type="EMBL" id="SIR58086.1"/>
    </source>
</evidence>
<dbReference type="Proteomes" id="UP000185687">
    <property type="component" value="Unassembled WGS sequence"/>
</dbReference>
<gene>
    <name evidence="7" type="ORF">BB347_08875</name>
    <name evidence="8" type="ORF">SAMN05421809_1495</name>
</gene>
<proteinExistence type="predicted"/>
<feature type="transmembrane region" description="Helical" evidence="6">
    <location>
        <begin position="414"/>
        <end position="432"/>
    </location>
</feature>
<dbReference type="RefSeq" id="WP_076580668.1">
    <property type="nucleotide sequence ID" value="NZ_CP019327.1"/>
</dbReference>
<sequence>MNIGQTSLIVFLSKLLGSALGFVATLYFARELGAEVIGLYTLVLTVVGWLILAGELGIGKAATKRISEGDKQGAYLSAAIIWVLTFASGLSVVVIISQTLLERYIAEFDQYVALSVVWFVVALLFIKLFYNMVFRALKGERKVHIEGLLDPVKIGGQSLIQIVLVIAGYGLLGMLVGYALGGIIVGILGLYWVSTRPSMPSKRHFVSLFDYAKFSWLGSLKSRTFNEVDILLLGVFAQSALVGVYSVAWSIAKFLDIFGSAVSSTMFPEISHTSARDAREAVSGLVEDSLAFTGLIAIPGIVGGTLLADRLLEIYGPEFVEGATVLALLIVATTLYSYQKQLMNGLNGIDRPDLAFRINAVFIALNAGLNVVLIPRYGLEGAAIASIASVAIATVLAYLTLSQLVEFRTPFGEIGRQITAALVMGVVVYGALEAIEATDALQHNALIVILLVGFGAGVYGLTLLGLSARFRATVERNLPFHVPFSG</sequence>
<feature type="transmembrane region" description="Helical" evidence="6">
    <location>
        <begin position="36"/>
        <end position="53"/>
    </location>
</feature>
<accession>A0A1N7C3B1</accession>
<reference evidence="7 10" key="1">
    <citation type="submission" date="2017-01" db="EMBL/GenBank/DDBJ databases">
        <title>Complete genome sequence of Haloterrigena daqingensis type strain (JX313T).</title>
        <authorList>
            <person name="Shuang W."/>
        </authorList>
    </citation>
    <scope>NUCLEOTIDE SEQUENCE [LARGE SCALE GENOMIC DNA]</scope>
    <source>
        <strain evidence="7 10">JX313</strain>
    </source>
</reference>
<reference evidence="8 9" key="2">
    <citation type="submission" date="2017-01" db="EMBL/GenBank/DDBJ databases">
        <authorList>
            <person name="Mah S.A."/>
            <person name="Swanson W.J."/>
            <person name="Moy G.W."/>
            <person name="Vacquier V.D."/>
        </authorList>
    </citation>
    <scope>NUCLEOTIDE SEQUENCE [LARGE SCALE GENOMIC DNA]</scope>
    <source>
        <strain evidence="8 9">CGMCC 1.8909</strain>
    </source>
</reference>
<dbReference type="STRING" id="588898.BB347_08875"/>
<keyword evidence="9" id="KW-1185">Reference proteome</keyword>
<evidence type="ECO:0000313" key="9">
    <source>
        <dbReference type="Proteomes" id="UP000185687"/>
    </source>
</evidence>
<dbReference type="Proteomes" id="UP000187321">
    <property type="component" value="Chromosome"/>
</dbReference>
<dbReference type="KEGG" id="hda:BB347_08875"/>
<evidence type="ECO:0000256" key="1">
    <source>
        <dbReference type="ARBA" id="ARBA00004651"/>
    </source>
</evidence>
<dbReference type="InterPro" id="IPR050833">
    <property type="entry name" value="Poly_Biosynth_Transport"/>
</dbReference>
<feature type="transmembrane region" description="Helical" evidence="6">
    <location>
        <begin position="383"/>
        <end position="402"/>
    </location>
</feature>
<feature type="transmembrane region" description="Helical" evidence="6">
    <location>
        <begin position="111"/>
        <end position="130"/>
    </location>
</feature>